<accession>A0ABT3L4X2</accession>
<comment type="caution">
    <text evidence="1">The sequence shown here is derived from an EMBL/GenBank/DDBJ whole genome shotgun (WGS) entry which is preliminary data.</text>
</comment>
<dbReference type="SUPFAM" id="SSF55166">
    <property type="entry name" value="Hedgehog/DD-peptidase"/>
    <property type="match status" value="1"/>
</dbReference>
<dbReference type="InterPro" id="IPR009045">
    <property type="entry name" value="Zn_M74/Hedgehog-like"/>
</dbReference>
<evidence type="ECO:0000313" key="2">
    <source>
        <dbReference type="Proteomes" id="UP001526426"/>
    </source>
</evidence>
<dbReference type="Proteomes" id="UP001526426">
    <property type="component" value="Unassembled WGS sequence"/>
</dbReference>
<dbReference type="EMBL" id="JAIHOM010000039">
    <property type="protein sequence ID" value="MCW6036548.1"/>
    <property type="molecule type" value="Genomic_DNA"/>
</dbReference>
<protein>
    <recommendedName>
        <fullName evidence="3">Peptidase M15A C-terminal domain-containing protein</fullName>
    </recommendedName>
</protein>
<evidence type="ECO:0000313" key="1">
    <source>
        <dbReference type="EMBL" id="MCW6036548.1"/>
    </source>
</evidence>
<name>A0ABT3L4X2_9CYAN</name>
<keyword evidence="2" id="KW-1185">Reference proteome</keyword>
<dbReference type="Gene3D" id="3.30.1380.10">
    <property type="match status" value="1"/>
</dbReference>
<proteinExistence type="predicted"/>
<sequence length="189" mass="21644">MVQSGSFDASTPLGEFFTLGDFCTCSQTYQKYAAHINPFPQTEESVQALKELNYYLLDPITRHFGRDRLQLTYGFCSPDLKRYLNQKDPHTGLKNGRIDPSRDQHMAHERNRKGNYFCDRLGAACDFLVAGVGSDQVMQWILDSQLPFDSLYFYGITRPLHLSYGPQQKRAIWGFTPTGQPRRLPLIVP</sequence>
<evidence type="ECO:0008006" key="3">
    <source>
        <dbReference type="Google" id="ProtNLM"/>
    </source>
</evidence>
<reference evidence="1 2" key="1">
    <citation type="submission" date="2021-08" db="EMBL/GenBank/DDBJ databases">
        <title>Draft genome sequence of Spirulina subsalsa with high tolerance to salinity and hype-accumulation of phycocyanin.</title>
        <authorList>
            <person name="Pei H."/>
            <person name="Jiang L."/>
        </authorList>
    </citation>
    <scope>NUCLEOTIDE SEQUENCE [LARGE SCALE GENOMIC DNA]</scope>
    <source>
        <strain evidence="1 2">FACHB-351</strain>
    </source>
</reference>
<organism evidence="1 2">
    <name type="scientific">Spirulina subsalsa FACHB-351</name>
    <dbReference type="NCBI Taxonomy" id="234711"/>
    <lineage>
        <taxon>Bacteria</taxon>
        <taxon>Bacillati</taxon>
        <taxon>Cyanobacteriota</taxon>
        <taxon>Cyanophyceae</taxon>
        <taxon>Spirulinales</taxon>
        <taxon>Spirulinaceae</taxon>
        <taxon>Spirulina</taxon>
    </lineage>
</organism>
<dbReference type="RefSeq" id="WP_265264322.1">
    <property type="nucleotide sequence ID" value="NZ_JAIHOM010000039.1"/>
</dbReference>
<gene>
    <name evidence="1" type="ORF">K4A83_09775</name>
</gene>